<reference evidence="5" key="1">
    <citation type="submission" date="2021-06" db="EMBL/GenBank/DDBJ databases">
        <authorList>
            <consortium name="Wellcome Sanger Institute Data Sharing"/>
        </authorList>
    </citation>
    <scope>NUCLEOTIDE SEQUENCE [LARGE SCALE GENOMIC DNA]</scope>
</reference>
<dbReference type="Gene3D" id="3.10.350.10">
    <property type="entry name" value="LysM domain"/>
    <property type="match status" value="1"/>
</dbReference>
<dbReference type="InterPro" id="IPR036779">
    <property type="entry name" value="LysM_dom_sf"/>
</dbReference>
<accession>A0A8C4SZS0</accession>
<protein>
    <submittedName>
        <fullName evidence="5">Nuclear receptor coactivator 7-like</fullName>
    </submittedName>
</protein>
<dbReference type="GO" id="GO:0006357">
    <property type="term" value="P:regulation of transcription by RNA polymerase II"/>
    <property type="evidence" value="ECO:0007669"/>
    <property type="project" value="TreeGrafter"/>
</dbReference>
<dbReference type="SMART" id="SM00257">
    <property type="entry name" value="LysM"/>
    <property type="match status" value="1"/>
</dbReference>
<feature type="region of interest" description="Disordered" evidence="2">
    <location>
        <begin position="163"/>
        <end position="190"/>
    </location>
</feature>
<dbReference type="PANTHER" id="PTHR23354:SF120">
    <property type="entry name" value="OXIDATION RESISTANCE PROTEIN 1-LIKE ISOFORM X1"/>
    <property type="match status" value="1"/>
</dbReference>
<feature type="region of interest" description="Disordered" evidence="2">
    <location>
        <begin position="305"/>
        <end position="347"/>
    </location>
</feature>
<feature type="region of interest" description="Disordered" evidence="2">
    <location>
        <begin position="1"/>
        <end position="20"/>
    </location>
</feature>
<dbReference type="Pfam" id="PF01476">
    <property type="entry name" value="LysM"/>
    <property type="match status" value="1"/>
</dbReference>
<dbReference type="AlphaFoldDB" id="A0A8C4SZS0"/>
<dbReference type="Ensembl" id="ENSECRT00000024294.1">
    <property type="protein sequence ID" value="ENSECRP00000023771.1"/>
    <property type="gene ID" value="ENSECRG00000016105.1"/>
</dbReference>
<dbReference type="PROSITE" id="PS51782">
    <property type="entry name" value="LYSM"/>
    <property type="match status" value="1"/>
</dbReference>
<proteinExistence type="inferred from homology"/>
<feature type="compositionally biased region" description="Basic and acidic residues" evidence="2">
    <location>
        <begin position="316"/>
        <end position="329"/>
    </location>
</feature>
<dbReference type="CDD" id="cd00118">
    <property type="entry name" value="LysM"/>
    <property type="match status" value="1"/>
</dbReference>
<reference evidence="5" key="2">
    <citation type="submission" date="2025-08" db="UniProtKB">
        <authorList>
            <consortium name="Ensembl"/>
        </authorList>
    </citation>
    <scope>IDENTIFICATION</scope>
</reference>
<dbReference type="Proteomes" id="UP000694620">
    <property type="component" value="Chromosome 14"/>
</dbReference>
<dbReference type="Pfam" id="PF07534">
    <property type="entry name" value="TLD"/>
    <property type="match status" value="1"/>
</dbReference>
<keyword evidence="6" id="KW-1185">Reference proteome</keyword>
<evidence type="ECO:0000256" key="1">
    <source>
        <dbReference type="ARBA" id="ARBA00009540"/>
    </source>
</evidence>
<organism evidence="5 6">
    <name type="scientific">Erpetoichthys calabaricus</name>
    <name type="common">Rope fish</name>
    <name type="synonym">Calamoichthys calabaricus</name>
    <dbReference type="NCBI Taxonomy" id="27687"/>
    <lineage>
        <taxon>Eukaryota</taxon>
        <taxon>Metazoa</taxon>
        <taxon>Chordata</taxon>
        <taxon>Craniata</taxon>
        <taxon>Vertebrata</taxon>
        <taxon>Euteleostomi</taxon>
        <taxon>Actinopterygii</taxon>
        <taxon>Polypteriformes</taxon>
        <taxon>Polypteridae</taxon>
        <taxon>Erpetoichthys</taxon>
    </lineage>
</organism>
<evidence type="ECO:0000313" key="5">
    <source>
        <dbReference type="Ensembl" id="ENSECRP00000023771.1"/>
    </source>
</evidence>
<feature type="compositionally biased region" description="Pro residues" evidence="2">
    <location>
        <begin position="175"/>
        <end position="184"/>
    </location>
</feature>
<dbReference type="SUPFAM" id="SSF54106">
    <property type="entry name" value="LysM domain"/>
    <property type="match status" value="1"/>
</dbReference>
<feature type="region of interest" description="Disordered" evidence="2">
    <location>
        <begin position="367"/>
        <end position="386"/>
    </location>
</feature>
<feature type="compositionally biased region" description="Polar residues" evidence="2">
    <location>
        <begin position="336"/>
        <end position="347"/>
    </location>
</feature>
<feature type="domain" description="TLDc" evidence="4">
    <location>
        <begin position="598"/>
        <end position="704"/>
    </location>
</feature>
<gene>
    <name evidence="5" type="primary">si:ch211-15d5.11</name>
</gene>
<reference evidence="5" key="3">
    <citation type="submission" date="2025-09" db="UniProtKB">
        <authorList>
            <consortium name="Ensembl"/>
        </authorList>
    </citation>
    <scope>IDENTIFICATION</scope>
</reference>
<comment type="similarity">
    <text evidence="1">Belongs to the OXR1 family.</text>
</comment>
<evidence type="ECO:0000256" key="2">
    <source>
        <dbReference type="SAM" id="MobiDB-lite"/>
    </source>
</evidence>
<evidence type="ECO:0000259" key="4">
    <source>
        <dbReference type="PROSITE" id="PS51886"/>
    </source>
</evidence>
<feature type="domain" description="LysM" evidence="3">
    <location>
        <begin position="110"/>
        <end position="153"/>
    </location>
</feature>
<evidence type="ECO:0000259" key="3">
    <source>
        <dbReference type="PROSITE" id="PS51782"/>
    </source>
</evidence>
<dbReference type="InterPro" id="IPR018392">
    <property type="entry name" value="LysM"/>
</dbReference>
<dbReference type="PROSITE" id="PS51886">
    <property type="entry name" value="TLDC"/>
    <property type="match status" value="1"/>
</dbReference>
<dbReference type="SMART" id="SM00584">
    <property type="entry name" value="TLDc"/>
    <property type="match status" value="1"/>
</dbReference>
<sequence length="704" mass="79674">MDLESQRQRRSRSYFSNVKTRLGSKLHPAIQSTSRTSSHLGWAQSNQQGRAPWWAPLEEPQSDPGSFSGTPRTRLIRNPQLRKYYLMESIPLQDDPGSKGVVREQPVGTKEYLVGAQDTLFSVASQFDTTPNQLVKLNKLYSQTLLPGQRLYVPDFQQKTLSSAPDISCSDNPLPSQPSSPQTPSPDSEYDKLLDVETVTMPDGQLCLLALPPECDPFQGEDTRPVRYLKLCCRYITDRKGVVSGILLVTPNKIFFDPYKSHPLVIEHGCEDYLLSCAIDTIVSVAFFNDISMVHFGGKSKQSCKKKEVHKPKVPTSEDDKVQVPKLETKPVPPMDNNQPASSNASGTHIDLDARLSYSLSLKDPDFSKQPLASQEEMKGTFGQDNRLDGATQVMEKAGKDISTHVAEGMAVGVLSSAASFCCGGLKSLEEVNGNEMKPIQERNEKRVWSDQGTQRALPQEPPNHGVLMFVRLRFQASMKKSFTQPKNVGKLQTQDAWLIFSQERSDELYAYLSHWRPDLCIMERDEEVEEMEEDDEDEEEEEEFVLVEQKDDVCCGENQLCRKGNEEWEIISVEDGSIKHFEDKEPVSLSEILEKTSILEESHIHALSHHLPSRMVVHHWHLAYSTSVDGSSLRTLYRKVSQRDSPCLLVLKDFHNEIFGGFVSHPFKYSDLFYGTGETFLFTFYPEFKVHCFWVICNLLKQS</sequence>
<dbReference type="InterPro" id="IPR006571">
    <property type="entry name" value="TLDc_dom"/>
</dbReference>
<dbReference type="PANTHER" id="PTHR23354">
    <property type="entry name" value="NUCLEOLAR PROTEIN 7/ESTROGEN RECEPTOR COACTIVATOR-RELATED"/>
    <property type="match status" value="1"/>
</dbReference>
<dbReference type="GO" id="GO:0006979">
    <property type="term" value="P:response to oxidative stress"/>
    <property type="evidence" value="ECO:0007669"/>
    <property type="project" value="TreeGrafter"/>
</dbReference>
<dbReference type="GO" id="GO:0005634">
    <property type="term" value="C:nucleus"/>
    <property type="evidence" value="ECO:0007669"/>
    <property type="project" value="TreeGrafter"/>
</dbReference>
<name>A0A8C4SZS0_ERPCA</name>
<feature type="region of interest" description="Disordered" evidence="2">
    <location>
        <begin position="54"/>
        <end position="74"/>
    </location>
</feature>
<evidence type="ECO:0000313" key="6">
    <source>
        <dbReference type="Proteomes" id="UP000694620"/>
    </source>
</evidence>
<dbReference type="GeneTree" id="ENSGT00940000155141"/>